<reference evidence="1 2" key="1">
    <citation type="journal article" date="2020" name="Phytopathology">
        <title>Genome Sequence Resources of Colletotrichum truncatum, C. plurivorum, C. musicola, and C. sojae: Four Species Pathogenic to Soybean (Glycine max).</title>
        <authorList>
            <person name="Rogerio F."/>
            <person name="Boufleur T.R."/>
            <person name="Ciampi-Guillardi M."/>
            <person name="Sukno S.A."/>
            <person name="Thon M.R."/>
            <person name="Massola Junior N.S."/>
            <person name="Baroncelli R."/>
        </authorList>
    </citation>
    <scope>NUCLEOTIDE SEQUENCE [LARGE SCALE GENOMIC DNA]</scope>
    <source>
        <strain evidence="1 2">CMES1059</strain>
    </source>
</reference>
<accession>A0ACC3Z725</accession>
<protein>
    <submittedName>
        <fullName evidence="1">NAD-dependent epimerase dehydratase</fullName>
    </submittedName>
</protein>
<dbReference type="EMBL" id="VUJX02000003">
    <property type="protein sequence ID" value="KAL0939795.1"/>
    <property type="molecule type" value="Genomic_DNA"/>
</dbReference>
<organism evidence="1 2">
    <name type="scientific">Colletotrichum truncatum</name>
    <name type="common">Anthracnose fungus</name>
    <name type="synonym">Colletotrichum capsici</name>
    <dbReference type="NCBI Taxonomy" id="5467"/>
    <lineage>
        <taxon>Eukaryota</taxon>
        <taxon>Fungi</taxon>
        <taxon>Dikarya</taxon>
        <taxon>Ascomycota</taxon>
        <taxon>Pezizomycotina</taxon>
        <taxon>Sordariomycetes</taxon>
        <taxon>Hypocreomycetidae</taxon>
        <taxon>Glomerellales</taxon>
        <taxon>Glomerellaceae</taxon>
        <taxon>Colletotrichum</taxon>
        <taxon>Colletotrichum truncatum species complex</taxon>
    </lineage>
</organism>
<sequence length="355" mass="38551">MAHRILLTGANGFIAQHILTQLLEAGHSVRAVVRNQPKADQLLSTFASYPSTQLDTALVPDITTPGAFDAALASNRPFDAVLHTASPFNYRVVSSNLDFIDPAIKGTTEILSGIARVAPSVKRVVMTSSMAAVINWFLPKQTDPAKIYTEADWNPITWDEAVSTKVLNLAYGASKKFAEEAAWDFVAKKNPGFDLVIINPPMVYGPLADPNTYKSPQALNQSNFNLWRNFLDPGLTSASPVPPEGLHLYVDVRDVARAHVLSVVTPEAGGKRFVIGNGGVSNQKIANLFREALPKLADRIPEGEPDNAELPKGLFKVDSSLIQKVLGLKYTSIEDTFKQVAVQLAHIDELAQKTA</sequence>
<proteinExistence type="predicted"/>
<comment type="caution">
    <text evidence="1">The sequence shown here is derived from an EMBL/GenBank/DDBJ whole genome shotgun (WGS) entry which is preliminary data.</text>
</comment>
<keyword evidence="2" id="KW-1185">Reference proteome</keyword>
<gene>
    <name evidence="1" type="ORF">CTRU02_206405</name>
</gene>
<name>A0ACC3Z725_COLTU</name>
<evidence type="ECO:0000313" key="2">
    <source>
        <dbReference type="Proteomes" id="UP000805649"/>
    </source>
</evidence>
<dbReference type="Proteomes" id="UP000805649">
    <property type="component" value="Unassembled WGS sequence"/>
</dbReference>
<evidence type="ECO:0000313" key="1">
    <source>
        <dbReference type="EMBL" id="KAL0939795.1"/>
    </source>
</evidence>